<dbReference type="GO" id="GO:0031218">
    <property type="term" value="F:arabinogalactan endo-1,4-beta-galactosidase activity"/>
    <property type="evidence" value="ECO:0007669"/>
    <property type="project" value="UniProtKB-EC"/>
</dbReference>
<dbReference type="EC" id="3.2.1.89" evidence="3"/>
<comment type="similarity">
    <text evidence="2">Belongs to the glycosyl hydrolase 53 family.</text>
</comment>
<proteinExistence type="inferred from homology"/>
<keyword evidence="5" id="KW-0326">Glycosidase</keyword>
<evidence type="ECO:0000256" key="5">
    <source>
        <dbReference type="ARBA" id="ARBA00023295"/>
    </source>
</evidence>
<dbReference type="GO" id="GO:0045490">
    <property type="term" value="P:pectin catabolic process"/>
    <property type="evidence" value="ECO:0007669"/>
    <property type="project" value="TreeGrafter"/>
</dbReference>
<dbReference type="Pfam" id="PF07745">
    <property type="entry name" value="Glyco_hydro_53"/>
    <property type="match status" value="1"/>
</dbReference>
<dbReference type="InterPro" id="IPR011683">
    <property type="entry name" value="Glyco_hydro_53"/>
</dbReference>
<evidence type="ECO:0000256" key="2">
    <source>
        <dbReference type="ARBA" id="ARBA00010687"/>
    </source>
</evidence>
<dbReference type="GO" id="GO:0015926">
    <property type="term" value="F:glucosidase activity"/>
    <property type="evidence" value="ECO:0007669"/>
    <property type="project" value="InterPro"/>
</dbReference>
<dbReference type="SUPFAM" id="SSF51445">
    <property type="entry name" value="(Trans)glycosidases"/>
    <property type="match status" value="1"/>
</dbReference>
<evidence type="ECO:0000256" key="3">
    <source>
        <dbReference type="ARBA" id="ARBA00012556"/>
    </source>
</evidence>
<dbReference type="Gene3D" id="3.20.20.80">
    <property type="entry name" value="Glycosidases"/>
    <property type="match status" value="1"/>
</dbReference>
<reference evidence="6" key="1">
    <citation type="submission" date="2021-01" db="EMBL/GenBank/DDBJ databases">
        <authorList>
            <person name="Corre E."/>
            <person name="Pelletier E."/>
            <person name="Niang G."/>
            <person name="Scheremetjew M."/>
            <person name="Finn R."/>
            <person name="Kale V."/>
            <person name="Holt S."/>
            <person name="Cochrane G."/>
            <person name="Meng A."/>
            <person name="Brown T."/>
            <person name="Cohen L."/>
        </authorList>
    </citation>
    <scope>NUCLEOTIDE SEQUENCE</scope>
    <source>
        <strain evidence="6">CCMP127</strain>
    </source>
</reference>
<dbReference type="InterPro" id="IPR017853">
    <property type="entry name" value="GH"/>
</dbReference>
<keyword evidence="4" id="KW-0378">Hydrolase</keyword>
<evidence type="ECO:0000256" key="4">
    <source>
        <dbReference type="ARBA" id="ARBA00022801"/>
    </source>
</evidence>
<protein>
    <recommendedName>
        <fullName evidence="3">arabinogalactan endo-beta-1,4-galactanase</fullName>
        <ecNumber evidence="3">3.2.1.89</ecNumber>
    </recommendedName>
</protein>
<evidence type="ECO:0000256" key="1">
    <source>
        <dbReference type="ARBA" id="ARBA00001695"/>
    </source>
</evidence>
<organism evidence="6">
    <name type="scientific">Amphora coffeiformis</name>
    <dbReference type="NCBI Taxonomy" id="265554"/>
    <lineage>
        <taxon>Eukaryota</taxon>
        <taxon>Sar</taxon>
        <taxon>Stramenopiles</taxon>
        <taxon>Ochrophyta</taxon>
        <taxon>Bacillariophyta</taxon>
        <taxon>Bacillariophyceae</taxon>
        <taxon>Bacillariophycidae</taxon>
        <taxon>Thalassiophysales</taxon>
        <taxon>Catenulaceae</taxon>
        <taxon>Amphora</taxon>
    </lineage>
</organism>
<name>A0A7S3P3T7_9STRA</name>
<dbReference type="AlphaFoldDB" id="A0A7S3P3T7"/>
<accession>A0A7S3P3T7</accession>
<dbReference type="EMBL" id="HBIM01009993">
    <property type="protein sequence ID" value="CAE0410957.1"/>
    <property type="molecule type" value="Transcribed_RNA"/>
</dbReference>
<evidence type="ECO:0000313" key="6">
    <source>
        <dbReference type="EMBL" id="CAE0410957.1"/>
    </source>
</evidence>
<dbReference type="PANTHER" id="PTHR34983:SF1">
    <property type="entry name" value="ARABINOGALACTAN ENDO-BETA-1,4-GALACTANASE A"/>
    <property type="match status" value="1"/>
</dbReference>
<gene>
    <name evidence="6" type="ORF">ACOF00016_LOCUS8369</name>
</gene>
<comment type="catalytic activity">
    <reaction evidence="1">
        <text>The enzyme specifically hydrolyzes (1-&gt;4)-beta-D-galactosidic linkages in type I arabinogalactans.</text>
        <dbReference type="EC" id="3.2.1.89"/>
    </reaction>
</comment>
<sequence>MEELQDGLYQYTHRVLQVLLQESVFPDAIQFGNEISAGMLWPIGKLPLHKDWDPTDHDITQEWENVVKLIQTGIQAMDDVLQDVQISLRPTRPRVVIHLDTGGDSEFTQHWMETYLALQGTCDIIGLSWYPMWHGTLEDLRKNIDNLSNKFPDQEVWLVETAYYWEGYCAADDPECRAKFPFPLTEQGQSDHLGKLRDMLLQTKCRAVFYWGSHWTQPQKWFRSEAGETWEDAERRALFNRTGHVLTGMATLAGHSIE</sequence>
<dbReference type="PANTHER" id="PTHR34983">
    <property type="entry name" value="ARABINOGALACTAN ENDO-BETA-1,4-GALACTANASE A"/>
    <property type="match status" value="1"/>
</dbReference>